<feature type="region of interest" description="Disordered" evidence="1">
    <location>
        <begin position="103"/>
        <end position="122"/>
    </location>
</feature>
<feature type="compositionally biased region" description="Basic residues" evidence="1">
    <location>
        <begin position="1"/>
        <end position="11"/>
    </location>
</feature>
<name>A0AAD7RHC4_9TELE</name>
<reference evidence="2" key="1">
    <citation type="journal article" date="2023" name="Science">
        <title>Genome structures resolve the early diversification of teleost fishes.</title>
        <authorList>
            <person name="Parey E."/>
            <person name="Louis A."/>
            <person name="Montfort J."/>
            <person name="Bouchez O."/>
            <person name="Roques C."/>
            <person name="Iampietro C."/>
            <person name="Lluch J."/>
            <person name="Castinel A."/>
            <person name="Donnadieu C."/>
            <person name="Desvignes T."/>
            <person name="Floi Bucao C."/>
            <person name="Jouanno E."/>
            <person name="Wen M."/>
            <person name="Mejri S."/>
            <person name="Dirks R."/>
            <person name="Jansen H."/>
            <person name="Henkel C."/>
            <person name="Chen W.J."/>
            <person name="Zahm M."/>
            <person name="Cabau C."/>
            <person name="Klopp C."/>
            <person name="Thompson A.W."/>
            <person name="Robinson-Rechavi M."/>
            <person name="Braasch I."/>
            <person name="Lecointre G."/>
            <person name="Bobe J."/>
            <person name="Postlethwait J.H."/>
            <person name="Berthelot C."/>
            <person name="Roest Crollius H."/>
            <person name="Guiguen Y."/>
        </authorList>
    </citation>
    <scope>NUCLEOTIDE SEQUENCE</scope>
    <source>
        <strain evidence="2">NC1722</strain>
    </source>
</reference>
<keyword evidence="3" id="KW-1185">Reference proteome</keyword>
<protein>
    <submittedName>
        <fullName evidence="2">Uncharacterized protein</fullName>
    </submittedName>
</protein>
<proteinExistence type="predicted"/>
<evidence type="ECO:0000256" key="1">
    <source>
        <dbReference type="SAM" id="MobiDB-lite"/>
    </source>
</evidence>
<evidence type="ECO:0000313" key="2">
    <source>
        <dbReference type="EMBL" id="KAJ8383932.1"/>
    </source>
</evidence>
<accession>A0AAD7RHC4</accession>
<dbReference type="AlphaFoldDB" id="A0AAD7RHC4"/>
<sequence>MAYHRARHNRRLIGGEQSAWRTRAGFSHKGAGERARGSSGGQSEALVVNVVSVVGSYGKTTGSETSTASPGPPHKAPSHVPRAAGRRRRGGGSGGRSVGAAALCCWGSVSRTPPNTGERLEN</sequence>
<feature type="compositionally biased region" description="Polar residues" evidence="1">
    <location>
        <begin position="58"/>
        <end position="69"/>
    </location>
</feature>
<comment type="caution">
    <text evidence="2">The sequence shown here is derived from an EMBL/GenBank/DDBJ whole genome shotgun (WGS) entry which is preliminary data.</text>
</comment>
<dbReference type="EMBL" id="JAINUG010000282">
    <property type="protein sequence ID" value="KAJ8383932.1"/>
    <property type="molecule type" value="Genomic_DNA"/>
</dbReference>
<evidence type="ECO:0000313" key="3">
    <source>
        <dbReference type="Proteomes" id="UP001221898"/>
    </source>
</evidence>
<feature type="region of interest" description="Disordered" evidence="1">
    <location>
        <begin position="57"/>
        <end position="98"/>
    </location>
</feature>
<gene>
    <name evidence="2" type="ORF">AAFF_G00213010</name>
</gene>
<feature type="region of interest" description="Disordered" evidence="1">
    <location>
        <begin position="1"/>
        <end position="45"/>
    </location>
</feature>
<organism evidence="2 3">
    <name type="scientific">Aldrovandia affinis</name>
    <dbReference type="NCBI Taxonomy" id="143900"/>
    <lineage>
        <taxon>Eukaryota</taxon>
        <taxon>Metazoa</taxon>
        <taxon>Chordata</taxon>
        <taxon>Craniata</taxon>
        <taxon>Vertebrata</taxon>
        <taxon>Euteleostomi</taxon>
        <taxon>Actinopterygii</taxon>
        <taxon>Neopterygii</taxon>
        <taxon>Teleostei</taxon>
        <taxon>Notacanthiformes</taxon>
        <taxon>Halosauridae</taxon>
        <taxon>Aldrovandia</taxon>
    </lineage>
</organism>
<dbReference type="Proteomes" id="UP001221898">
    <property type="component" value="Unassembled WGS sequence"/>
</dbReference>